<dbReference type="Pfam" id="PF22606">
    <property type="entry name" value="Cdc6-ORC-like_ATPase_lid"/>
    <property type="match status" value="1"/>
</dbReference>
<dbReference type="InterPro" id="IPR015163">
    <property type="entry name" value="Cdc6_C"/>
</dbReference>
<evidence type="ECO:0000256" key="8">
    <source>
        <dbReference type="SAM" id="MobiDB-lite"/>
    </source>
</evidence>
<organism evidence="11 12">
    <name type="scientific">Ladona fulva</name>
    <name type="common">Scarce chaser dragonfly</name>
    <name type="synonym">Libellula fulva</name>
    <dbReference type="NCBI Taxonomy" id="123851"/>
    <lineage>
        <taxon>Eukaryota</taxon>
        <taxon>Metazoa</taxon>
        <taxon>Ecdysozoa</taxon>
        <taxon>Arthropoda</taxon>
        <taxon>Hexapoda</taxon>
        <taxon>Insecta</taxon>
        <taxon>Pterygota</taxon>
        <taxon>Palaeoptera</taxon>
        <taxon>Odonata</taxon>
        <taxon>Epiprocta</taxon>
        <taxon>Anisoptera</taxon>
        <taxon>Libelluloidea</taxon>
        <taxon>Libellulidae</taxon>
        <taxon>Ladona</taxon>
    </lineage>
</organism>
<dbReference type="GO" id="GO:0016887">
    <property type="term" value="F:ATP hydrolysis activity"/>
    <property type="evidence" value="ECO:0007669"/>
    <property type="project" value="InterPro"/>
</dbReference>
<dbReference type="PIRSF" id="PIRSF001767">
    <property type="entry name" value="Cdc6"/>
    <property type="match status" value="1"/>
</dbReference>
<dbReference type="PANTHER" id="PTHR10763:SF26">
    <property type="entry name" value="CELL DIVISION CONTROL PROTEIN 6 HOMOLOG"/>
    <property type="match status" value="1"/>
</dbReference>
<dbReference type="Gene3D" id="1.10.10.10">
    <property type="entry name" value="Winged helix-like DNA-binding domain superfamily/Winged helix DNA-binding domain"/>
    <property type="match status" value="1"/>
</dbReference>
<keyword evidence="6" id="KW-0131">Cell cycle</keyword>
<dbReference type="GO" id="GO:0033314">
    <property type="term" value="P:mitotic DNA replication checkpoint signaling"/>
    <property type="evidence" value="ECO:0007669"/>
    <property type="project" value="TreeGrafter"/>
</dbReference>
<feature type="compositionally biased region" description="Polar residues" evidence="8">
    <location>
        <begin position="297"/>
        <end position="308"/>
    </location>
</feature>
<dbReference type="Pfam" id="PF13401">
    <property type="entry name" value="AAA_22"/>
    <property type="match status" value="1"/>
</dbReference>
<evidence type="ECO:0000256" key="2">
    <source>
        <dbReference type="ARBA" id="ARBA00006184"/>
    </source>
</evidence>
<reference evidence="11" key="2">
    <citation type="submission" date="2017-10" db="EMBL/GenBank/DDBJ databases">
        <title>Ladona fulva Genome sequencing and assembly.</title>
        <authorList>
            <person name="Murali S."/>
            <person name="Richards S."/>
            <person name="Bandaranaike D."/>
            <person name="Bellair M."/>
            <person name="Blankenburg K."/>
            <person name="Chao H."/>
            <person name="Dinh H."/>
            <person name="Doddapaneni H."/>
            <person name="Dugan-Rocha S."/>
            <person name="Elkadiri S."/>
            <person name="Gnanaolivu R."/>
            <person name="Hernandez B."/>
            <person name="Skinner E."/>
            <person name="Javaid M."/>
            <person name="Lee S."/>
            <person name="Li M."/>
            <person name="Ming W."/>
            <person name="Munidasa M."/>
            <person name="Muniz J."/>
            <person name="Nguyen L."/>
            <person name="Hughes D."/>
            <person name="Osuji N."/>
            <person name="Pu L.-L."/>
            <person name="Puazo M."/>
            <person name="Qu C."/>
            <person name="Quiroz J."/>
            <person name="Raj R."/>
            <person name="Weissenberger G."/>
            <person name="Xin Y."/>
            <person name="Zou X."/>
            <person name="Han Y."/>
            <person name="Worley K."/>
            <person name="Muzny D."/>
            <person name="Gibbs R."/>
        </authorList>
    </citation>
    <scope>NUCLEOTIDE SEQUENCE</scope>
    <source>
        <strain evidence="11">Sampled in the wild</strain>
    </source>
</reference>
<dbReference type="GO" id="GO:0003688">
    <property type="term" value="F:DNA replication origin binding"/>
    <property type="evidence" value="ECO:0007669"/>
    <property type="project" value="TreeGrafter"/>
</dbReference>
<dbReference type="PANTHER" id="PTHR10763">
    <property type="entry name" value="CELL DIVISION CONTROL PROTEIN 6-RELATED"/>
    <property type="match status" value="1"/>
</dbReference>
<dbReference type="InterPro" id="IPR050311">
    <property type="entry name" value="ORC1/CDC6"/>
</dbReference>
<comment type="subcellular location">
    <subcellularLocation>
        <location evidence="1 7">Nucleus</location>
    </subcellularLocation>
</comment>
<dbReference type="InterPro" id="IPR049945">
    <property type="entry name" value="AAA_22"/>
</dbReference>
<dbReference type="AlphaFoldDB" id="A0A8K0P4C2"/>
<dbReference type="GO" id="GO:0006270">
    <property type="term" value="P:DNA replication initiation"/>
    <property type="evidence" value="ECO:0007669"/>
    <property type="project" value="UniProtKB-UniRule"/>
</dbReference>
<keyword evidence="12" id="KW-1185">Reference proteome</keyword>
<dbReference type="InterPro" id="IPR003593">
    <property type="entry name" value="AAA+_ATPase"/>
</dbReference>
<accession>A0A8K0P4C2</accession>
<dbReference type="EMBL" id="KZ308906">
    <property type="protein sequence ID" value="KAG8235415.1"/>
    <property type="molecule type" value="Genomic_DNA"/>
</dbReference>
<evidence type="ECO:0000259" key="10">
    <source>
        <dbReference type="SMART" id="SM01074"/>
    </source>
</evidence>
<protein>
    <recommendedName>
        <fullName evidence="7">Cell division control protein</fullName>
    </recommendedName>
</protein>
<dbReference type="InterPro" id="IPR027417">
    <property type="entry name" value="P-loop_NTPase"/>
</dbReference>
<feature type="region of interest" description="Disordered" evidence="8">
    <location>
        <begin position="280"/>
        <end position="308"/>
    </location>
</feature>
<evidence type="ECO:0000256" key="1">
    <source>
        <dbReference type="ARBA" id="ARBA00004123"/>
    </source>
</evidence>
<dbReference type="InterPro" id="IPR036390">
    <property type="entry name" value="WH_DNA-bd_sf"/>
</dbReference>
<dbReference type="SMART" id="SM01074">
    <property type="entry name" value="Cdc6_C"/>
    <property type="match status" value="1"/>
</dbReference>
<dbReference type="OrthoDB" id="1926878at2759"/>
<dbReference type="GO" id="GO:0005634">
    <property type="term" value="C:nucleus"/>
    <property type="evidence" value="ECO:0007669"/>
    <property type="project" value="UniProtKB-SubCell"/>
</dbReference>
<keyword evidence="3" id="KW-0132">Cell division</keyword>
<dbReference type="CDD" id="cd00009">
    <property type="entry name" value="AAA"/>
    <property type="match status" value="1"/>
</dbReference>
<evidence type="ECO:0000256" key="6">
    <source>
        <dbReference type="ARBA" id="ARBA00023306"/>
    </source>
</evidence>
<dbReference type="CDD" id="cd08768">
    <property type="entry name" value="Cdc6_C"/>
    <property type="match status" value="1"/>
</dbReference>
<keyword evidence="5 7" id="KW-0539">Nucleus</keyword>
<evidence type="ECO:0000256" key="5">
    <source>
        <dbReference type="ARBA" id="ARBA00023242"/>
    </source>
</evidence>
<feature type="domain" description="Cdc6 C-terminal" evidence="10">
    <location>
        <begin position="355"/>
        <end position="436"/>
    </location>
</feature>
<dbReference type="InterPro" id="IPR036388">
    <property type="entry name" value="WH-like_DNA-bd_sf"/>
</dbReference>
<comment type="caution">
    <text evidence="11">The sequence shown here is derived from an EMBL/GenBank/DDBJ whole genome shotgun (WGS) entry which is preliminary data.</text>
</comment>
<name>A0A8K0P4C2_LADFU</name>
<evidence type="ECO:0000259" key="9">
    <source>
        <dbReference type="SMART" id="SM00382"/>
    </source>
</evidence>
<dbReference type="InterPro" id="IPR054425">
    <property type="entry name" value="Cdc6_ORC1-like_ATPase_lid"/>
</dbReference>
<dbReference type="SUPFAM" id="SSF46785">
    <property type="entry name" value="Winged helix' DNA-binding domain"/>
    <property type="match status" value="1"/>
</dbReference>
<comment type="function">
    <text evidence="7">Involved in the initiation of DNA replication. Also participates in checkpoint controls that ensure DNA replication is completed before mitosis is initiated.</text>
</comment>
<sequence length="455" mass="49917">MFLQSKMKKFPLLNAVVGRIESTKFRAARIALGSGIGCSLQDEITSPLIGREEQFQKLLSHLHSSLDEKRNISMYVSGPPGTGKTASLGRIMEDSKVKSCFKCIFLNCTSMRVASSIYSHVAKMLQPKAVAKGEKEWQLKMEELVTDSKKKILLILDEMDQLLMGGSRLATQDVLYTVFGWPHVPGSQMSLIGVANALDLTSRALPRLHASHPPILVHFPPYTRDEIHKILLHRLSMAGVGGVFSAPALQMLASKVASVSGDVRRALDVGRRVVQLVGDRDSNEKKSLAPEDFGVLQPSSDHCSNSPRKGNSVVELQEVLSVLNGVYSTSQSLISMNSKTANRGSDLPMQQKFLLCSLILLGKKGPKGKPITIGRLHEVYSRACKGRNITPVDQSEFFSLCTLVETRGIIRIISNKEARLSKISLQWDEEEVAAALMDQHLLASILADVSCLSRS</sequence>
<dbReference type="SUPFAM" id="SSF52540">
    <property type="entry name" value="P-loop containing nucleoside triphosphate hydrolases"/>
    <property type="match status" value="1"/>
</dbReference>
<evidence type="ECO:0000313" key="12">
    <source>
        <dbReference type="Proteomes" id="UP000792457"/>
    </source>
</evidence>
<dbReference type="Pfam" id="PF09079">
    <property type="entry name" value="WHD_Cdc6"/>
    <property type="match status" value="1"/>
</dbReference>
<dbReference type="Proteomes" id="UP000792457">
    <property type="component" value="Unassembled WGS sequence"/>
</dbReference>
<keyword evidence="4" id="KW-0235">DNA replication</keyword>
<evidence type="ECO:0000256" key="7">
    <source>
        <dbReference type="PIRNR" id="PIRNR001767"/>
    </source>
</evidence>
<comment type="similarity">
    <text evidence="2 7">Belongs to the CDC6/cdc18 family.</text>
</comment>
<gene>
    <name evidence="11" type="ORF">J437_LFUL015871</name>
</gene>
<proteinExistence type="inferred from homology"/>
<dbReference type="Gene3D" id="3.40.50.300">
    <property type="entry name" value="P-loop containing nucleotide triphosphate hydrolases"/>
    <property type="match status" value="1"/>
</dbReference>
<dbReference type="InterPro" id="IPR016314">
    <property type="entry name" value="Cdc6/18"/>
</dbReference>
<dbReference type="SMART" id="SM00382">
    <property type="entry name" value="AAA"/>
    <property type="match status" value="1"/>
</dbReference>
<evidence type="ECO:0000256" key="3">
    <source>
        <dbReference type="ARBA" id="ARBA00022618"/>
    </source>
</evidence>
<dbReference type="Gene3D" id="1.10.8.60">
    <property type="match status" value="1"/>
</dbReference>
<evidence type="ECO:0000256" key="4">
    <source>
        <dbReference type="ARBA" id="ARBA00022705"/>
    </source>
</evidence>
<reference evidence="11" key="1">
    <citation type="submission" date="2013-04" db="EMBL/GenBank/DDBJ databases">
        <authorList>
            <person name="Qu J."/>
            <person name="Murali S.C."/>
            <person name="Bandaranaike D."/>
            <person name="Bellair M."/>
            <person name="Blankenburg K."/>
            <person name="Chao H."/>
            <person name="Dinh H."/>
            <person name="Doddapaneni H."/>
            <person name="Downs B."/>
            <person name="Dugan-Rocha S."/>
            <person name="Elkadiri S."/>
            <person name="Gnanaolivu R.D."/>
            <person name="Hernandez B."/>
            <person name="Javaid M."/>
            <person name="Jayaseelan J.C."/>
            <person name="Lee S."/>
            <person name="Li M."/>
            <person name="Ming W."/>
            <person name="Munidasa M."/>
            <person name="Muniz J."/>
            <person name="Nguyen L."/>
            <person name="Ongeri F."/>
            <person name="Osuji N."/>
            <person name="Pu L.-L."/>
            <person name="Puazo M."/>
            <person name="Qu C."/>
            <person name="Quiroz J."/>
            <person name="Raj R."/>
            <person name="Weissenberger G."/>
            <person name="Xin Y."/>
            <person name="Zou X."/>
            <person name="Han Y."/>
            <person name="Richards S."/>
            <person name="Worley K."/>
            <person name="Muzny D."/>
            <person name="Gibbs R."/>
        </authorList>
    </citation>
    <scope>NUCLEOTIDE SEQUENCE</scope>
    <source>
        <strain evidence="11">Sampled in the wild</strain>
    </source>
</reference>
<evidence type="ECO:0000313" key="11">
    <source>
        <dbReference type="EMBL" id="KAG8235415.1"/>
    </source>
</evidence>
<dbReference type="GO" id="GO:0051301">
    <property type="term" value="P:cell division"/>
    <property type="evidence" value="ECO:0007669"/>
    <property type="project" value="UniProtKB-UniRule"/>
</dbReference>
<feature type="compositionally biased region" description="Basic and acidic residues" evidence="8">
    <location>
        <begin position="280"/>
        <end position="289"/>
    </location>
</feature>
<feature type="domain" description="AAA+ ATPase" evidence="9">
    <location>
        <begin position="70"/>
        <end position="214"/>
    </location>
</feature>